<dbReference type="EMBL" id="CP098502">
    <property type="protein sequence ID" value="UTI62850.1"/>
    <property type="molecule type" value="Genomic_DNA"/>
</dbReference>
<dbReference type="Proteomes" id="UP001056035">
    <property type="component" value="Chromosome"/>
</dbReference>
<evidence type="ECO:0000256" key="5">
    <source>
        <dbReference type="ARBA" id="ARBA00022989"/>
    </source>
</evidence>
<proteinExistence type="predicted"/>
<accession>A0ABY5DQ56</accession>
<evidence type="ECO:0000256" key="7">
    <source>
        <dbReference type="SAM" id="Phobius"/>
    </source>
</evidence>
<dbReference type="InterPro" id="IPR020846">
    <property type="entry name" value="MFS_dom"/>
</dbReference>
<keyword evidence="2" id="KW-0813">Transport</keyword>
<keyword evidence="6 7" id="KW-0472">Membrane</keyword>
<dbReference type="InterPro" id="IPR036259">
    <property type="entry name" value="MFS_trans_sf"/>
</dbReference>
<evidence type="ECO:0000256" key="2">
    <source>
        <dbReference type="ARBA" id="ARBA00022448"/>
    </source>
</evidence>
<feature type="transmembrane region" description="Helical" evidence="7">
    <location>
        <begin position="106"/>
        <end position="124"/>
    </location>
</feature>
<dbReference type="PRINTS" id="PR01036">
    <property type="entry name" value="TCRTETB"/>
</dbReference>
<dbReference type="PROSITE" id="PS00216">
    <property type="entry name" value="SUGAR_TRANSPORT_1"/>
    <property type="match status" value="1"/>
</dbReference>
<keyword evidence="5 7" id="KW-1133">Transmembrane helix</keyword>
<feature type="transmembrane region" description="Helical" evidence="7">
    <location>
        <begin position="268"/>
        <end position="288"/>
    </location>
</feature>
<dbReference type="NCBIfam" id="TIGR00711">
    <property type="entry name" value="efflux_EmrB"/>
    <property type="match status" value="1"/>
</dbReference>
<evidence type="ECO:0000313" key="10">
    <source>
        <dbReference type="Proteomes" id="UP001056035"/>
    </source>
</evidence>
<feature type="transmembrane region" description="Helical" evidence="7">
    <location>
        <begin position="198"/>
        <end position="217"/>
    </location>
</feature>
<feature type="transmembrane region" description="Helical" evidence="7">
    <location>
        <begin position="9"/>
        <end position="34"/>
    </location>
</feature>
<feature type="transmembrane region" description="Helical" evidence="7">
    <location>
        <begin position="76"/>
        <end position="94"/>
    </location>
</feature>
<dbReference type="Gene3D" id="1.20.1720.10">
    <property type="entry name" value="Multidrug resistance protein D"/>
    <property type="match status" value="1"/>
</dbReference>
<feature type="transmembrane region" description="Helical" evidence="7">
    <location>
        <begin position="405"/>
        <end position="423"/>
    </location>
</feature>
<comment type="subcellular location">
    <subcellularLocation>
        <location evidence="1">Cell membrane</location>
        <topology evidence="1">Multi-pass membrane protein</topology>
    </subcellularLocation>
</comment>
<feature type="transmembrane region" description="Helical" evidence="7">
    <location>
        <begin position="46"/>
        <end position="64"/>
    </location>
</feature>
<dbReference type="PANTHER" id="PTHR42718:SF46">
    <property type="entry name" value="BLR6921 PROTEIN"/>
    <property type="match status" value="1"/>
</dbReference>
<feature type="domain" description="Major facilitator superfamily (MFS) profile" evidence="8">
    <location>
        <begin position="10"/>
        <end position="468"/>
    </location>
</feature>
<gene>
    <name evidence="9" type="ORF">NBH00_15955</name>
</gene>
<evidence type="ECO:0000256" key="6">
    <source>
        <dbReference type="ARBA" id="ARBA00023136"/>
    </source>
</evidence>
<evidence type="ECO:0000256" key="1">
    <source>
        <dbReference type="ARBA" id="ARBA00004651"/>
    </source>
</evidence>
<evidence type="ECO:0000256" key="3">
    <source>
        <dbReference type="ARBA" id="ARBA00022475"/>
    </source>
</evidence>
<protein>
    <submittedName>
        <fullName evidence="9">MFS transporter</fullName>
    </submittedName>
</protein>
<dbReference type="PROSITE" id="PS50850">
    <property type="entry name" value="MFS"/>
    <property type="match status" value="1"/>
</dbReference>
<dbReference type="Gene3D" id="1.20.1250.20">
    <property type="entry name" value="MFS general substrate transporter like domains"/>
    <property type="match status" value="1"/>
</dbReference>
<feature type="transmembrane region" description="Helical" evidence="7">
    <location>
        <begin position="300"/>
        <end position="321"/>
    </location>
</feature>
<reference evidence="9 10" key="1">
    <citation type="submission" date="2022-06" db="EMBL/GenBank/DDBJ databases">
        <title>Paraconexibacter antarcticus.</title>
        <authorList>
            <person name="Kim C.S."/>
        </authorList>
    </citation>
    <scope>NUCLEOTIDE SEQUENCE [LARGE SCALE GENOMIC DNA]</scope>
    <source>
        <strain evidence="9 10">02-257</strain>
    </source>
</reference>
<keyword evidence="4 7" id="KW-0812">Transmembrane</keyword>
<feature type="transmembrane region" description="Helical" evidence="7">
    <location>
        <begin position="163"/>
        <end position="186"/>
    </location>
</feature>
<feature type="transmembrane region" description="Helical" evidence="7">
    <location>
        <begin position="229"/>
        <end position="247"/>
    </location>
</feature>
<dbReference type="Pfam" id="PF07690">
    <property type="entry name" value="MFS_1"/>
    <property type="match status" value="1"/>
</dbReference>
<dbReference type="PANTHER" id="PTHR42718">
    <property type="entry name" value="MAJOR FACILITATOR SUPERFAMILY MULTIDRUG TRANSPORTER MFSC"/>
    <property type="match status" value="1"/>
</dbReference>
<feature type="transmembrane region" description="Helical" evidence="7">
    <location>
        <begin position="443"/>
        <end position="463"/>
    </location>
</feature>
<dbReference type="InterPro" id="IPR011701">
    <property type="entry name" value="MFS"/>
</dbReference>
<keyword evidence="10" id="KW-1185">Reference proteome</keyword>
<dbReference type="SUPFAM" id="SSF103473">
    <property type="entry name" value="MFS general substrate transporter"/>
    <property type="match status" value="1"/>
</dbReference>
<feature type="transmembrane region" description="Helical" evidence="7">
    <location>
        <begin position="136"/>
        <end position="157"/>
    </location>
</feature>
<keyword evidence="3" id="KW-1003">Cell membrane</keyword>
<name>A0ABY5DQ56_9ACTN</name>
<feature type="transmembrane region" description="Helical" evidence="7">
    <location>
        <begin position="333"/>
        <end position="351"/>
    </location>
</feature>
<dbReference type="RefSeq" id="WP_254569585.1">
    <property type="nucleotide sequence ID" value="NZ_CP098502.1"/>
</dbReference>
<evidence type="ECO:0000313" key="9">
    <source>
        <dbReference type="EMBL" id="UTI62850.1"/>
    </source>
</evidence>
<evidence type="ECO:0000259" key="8">
    <source>
        <dbReference type="PROSITE" id="PS50850"/>
    </source>
</evidence>
<feature type="transmembrane region" description="Helical" evidence="7">
    <location>
        <begin position="363"/>
        <end position="384"/>
    </location>
</feature>
<organism evidence="9 10">
    <name type="scientific">Paraconexibacter antarcticus</name>
    <dbReference type="NCBI Taxonomy" id="2949664"/>
    <lineage>
        <taxon>Bacteria</taxon>
        <taxon>Bacillati</taxon>
        <taxon>Actinomycetota</taxon>
        <taxon>Thermoleophilia</taxon>
        <taxon>Solirubrobacterales</taxon>
        <taxon>Paraconexibacteraceae</taxon>
        <taxon>Paraconexibacter</taxon>
    </lineage>
</organism>
<dbReference type="CDD" id="cd17321">
    <property type="entry name" value="MFS_MMR_MDR_like"/>
    <property type="match status" value="1"/>
</dbReference>
<sequence length="475" mass="48194">MTEDRRRSLILALCCLAQFMVILDVSIVNVALPSIQADLGFSDADLQWVVNGYTLTFAGFLLLGGRAADLIGRREVFVAGLSLFGVASLIGGVAQGSGMLVAARAVQGLGGAVVAPATLSILATTFTEGAERNRALGLWGAMGGVGGATGALLGGILTESLSWRWILLINVPVGLAVGVAALRVMVPRSVNPAARRRFDAAGAVAVTAGLVVLTYGIVGTEQHGWGSGYTLGIVGAGVALLAVFLVIEGRLATAPLMPLRIFGSRPVTGANVVVLCMGGSSFAMWYFVSLYLQRVLGYSPIRAGLAFLPMTASIVLCSQLASRLTNRLGPGPVLAAGMASITLGMLLFTGVSADGTYVGDVLAPSILCAAGIGFSFVPVTIAATTGVARAESGLASGLVNTFRQVGGSLGLALLATFATQRTAHVAGTVPHLTALTDGYQRAFGVGAGIGAVGAVACVLLLVLPARRLRAATATA</sequence>
<evidence type="ECO:0000256" key="4">
    <source>
        <dbReference type="ARBA" id="ARBA00022692"/>
    </source>
</evidence>
<dbReference type="InterPro" id="IPR005829">
    <property type="entry name" value="Sugar_transporter_CS"/>
</dbReference>
<dbReference type="InterPro" id="IPR004638">
    <property type="entry name" value="EmrB-like"/>
</dbReference>